<gene>
    <name evidence="2" type="ORF">J1N35_024518</name>
</gene>
<name>A0A9D3V4S7_9ROSI</name>
<evidence type="ECO:0000313" key="3">
    <source>
        <dbReference type="Proteomes" id="UP000828251"/>
    </source>
</evidence>
<comment type="caution">
    <text evidence="2">The sequence shown here is derived from an EMBL/GenBank/DDBJ whole genome shotgun (WGS) entry which is preliminary data.</text>
</comment>
<reference evidence="2 3" key="1">
    <citation type="journal article" date="2021" name="Plant Biotechnol. J.">
        <title>Multi-omics assisted identification of the key and species-specific regulatory components of drought-tolerant mechanisms in Gossypium stocksii.</title>
        <authorList>
            <person name="Yu D."/>
            <person name="Ke L."/>
            <person name="Zhang D."/>
            <person name="Wu Y."/>
            <person name="Sun Y."/>
            <person name="Mei J."/>
            <person name="Sun J."/>
            <person name="Sun Y."/>
        </authorList>
    </citation>
    <scope>NUCLEOTIDE SEQUENCE [LARGE SCALE GENOMIC DNA]</scope>
    <source>
        <strain evidence="3">cv. E1</strain>
        <tissue evidence="2">Leaf</tissue>
    </source>
</reference>
<dbReference type="GO" id="GO:0005794">
    <property type="term" value="C:Golgi apparatus"/>
    <property type="evidence" value="ECO:0007669"/>
    <property type="project" value="TreeGrafter"/>
</dbReference>
<dbReference type="EMBL" id="JAIQCV010000008">
    <property type="protein sequence ID" value="KAH1072190.1"/>
    <property type="molecule type" value="Genomic_DNA"/>
</dbReference>
<organism evidence="2 3">
    <name type="scientific">Gossypium stocksii</name>
    <dbReference type="NCBI Taxonomy" id="47602"/>
    <lineage>
        <taxon>Eukaryota</taxon>
        <taxon>Viridiplantae</taxon>
        <taxon>Streptophyta</taxon>
        <taxon>Embryophyta</taxon>
        <taxon>Tracheophyta</taxon>
        <taxon>Spermatophyta</taxon>
        <taxon>Magnoliopsida</taxon>
        <taxon>eudicotyledons</taxon>
        <taxon>Gunneridae</taxon>
        <taxon>Pentapetalae</taxon>
        <taxon>rosids</taxon>
        <taxon>malvids</taxon>
        <taxon>Malvales</taxon>
        <taxon>Malvaceae</taxon>
        <taxon>Malvoideae</taxon>
        <taxon>Gossypium</taxon>
    </lineage>
</organism>
<evidence type="ECO:0000313" key="2">
    <source>
        <dbReference type="EMBL" id="KAH1072190.1"/>
    </source>
</evidence>
<evidence type="ECO:0000256" key="1">
    <source>
        <dbReference type="SAM" id="SignalP"/>
    </source>
</evidence>
<keyword evidence="1" id="KW-0732">Signal</keyword>
<proteinExistence type="predicted"/>
<dbReference type="PANTHER" id="PTHR33638">
    <property type="entry name" value="SELENOPROTEIN H"/>
    <property type="match status" value="1"/>
</dbReference>
<protein>
    <submittedName>
        <fullName evidence="2">Uncharacterized protein</fullName>
    </submittedName>
</protein>
<dbReference type="Proteomes" id="UP000828251">
    <property type="component" value="Unassembled WGS sequence"/>
</dbReference>
<dbReference type="AlphaFoldDB" id="A0A9D3V4S7"/>
<accession>A0A9D3V4S7</accession>
<feature type="signal peptide" evidence="1">
    <location>
        <begin position="1"/>
        <end position="24"/>
    </location>
</feature>
<keyword evidence="3" id="KW-1185">Reference proteome</keyword>
<sequence length="172" mass="19500">METFFMSFLVLCGILSSMVYRVELVVLVTRANNGLDSTVQGLGPFFIHKLSRLNIRSVIPSLMSTNCQEQEVNGMSVAEIFKLHGESFFRKKEPRRGCFEIREEGGKTFISLLDMKRPFKPMKEHDMEKKAYNDWLLPRQMLVGGIAVANKNDIDQHAVDTVCALNPNSSII</sequence>
<dbReference type="InterPro" id="IPR052674">
    <property type="entry name" value="SelWTH-like"/>
</dbReference>
<dbReference type="PANTHER" id="PTHR33638:SF1">
    <property type="entry name" value="SELENOPROTEIN H"/>
    <property type="match status" value="1"/>
</dbReference>
<feature type="chain" id="PRO_5039236876" evidence="1">
    <location>
        <begin position="25"/>
        <end position="172"/>
    </location>
</feature>
<dbReference type="OrthoDB" id="1933874at2759"/>